<evidence type="ECO:0000256" key="10">
    <source>
        <dbReference type="ARBA" id="ARBA00059995"/>
    </source>
</evidence>
<keyword evidence="2 11" id="KW-0698">rRNA processing</keyword>
<dbReference type="STRING" id="505317.OA57_06845"/>
<feature type="domain" description="TRAM" evidence="14">
    <location>
        <begin position="10"/>
        <end position="68"/>
    </location>
</feature>
<evidence type="ECO:0000256" key="6">
    <source>
        <dbReference type="ARBA" id="ARBA00022723"/>
    </source>
</evidence>
<feature type="binding site" evidence="11 12">
    <location>
        <position position="369"/>
    </location>
    <ligand>
        <name>S-adenosyl-L-methionine</name>
        <dbReference type="ChEBI" id="CHEBI:59789"/>
    </ligand>
</feature>
<dbReference type="InterPro" id="IPR030390">
    <property type="entry name" value="MeTrfase_TrmA_AS"/>
</dbReference>
<evidence type="ECO:0000256" key="2">
    <source>
        <dbReference type="ARBA" id="ARBA00022552"/>
    </source>
</evidence>
<feature type="binding site" evidence="11 12">
    <location>
        <position position="321"/>
    </location>
    <ligand>
        <name>S-adenosyl-L-methionine</name>
        <dbReference type="ChEBI" id="CHEBI:59789"/>
    </ligand>
</feature>
<dbReference type="EC" id="2.1.1.190" evidence="11"/>
<evidence type="ECO:0000256" key="7">
    <source>
        <dbReference type="ARBA" id="ARBA00023004"/>
    </source>
</evidence>
<dbReference type="InterPro" id="IPR030391">
    <property type="entry name" value="MeTrfase_TrmA_CS"/>
</dbReference>
<evidence type="ECO:0000256" key="3">
    <source>
        <dbReference type="ARBA" id="ARBA00022603"/>
    </source>
</evidence>
<feature type="binding site" evidence="11">
    <location>
        <position position="90"/>
    </location>
    <ligand>
        <name>[4Fe-4S] cluster</name>
        <dbReference type="ChEBI" id="CHEBI:49883"/>
    </ligand>
</feature>
<reference evidence="15 16" key="1">
    <citation type="submission" date="2014-11" db="EMBL/GenBank/DDBJ databases">
        <title>Draft genome sequence of Chelonobacter oris 1662T, associated with respiratory disease in Hermann's Tortoises.</title>
        <authorList>
            <person name="Kudirkiene E."/>
            <person name="Hansen M.J."/>
            <person name="Bojesen A.M."/>
        </authorList>
    </citation>
    <scope>NUCLEOTIDE SEQUENCE [LARGE SCALE GENOMIC DNA]</scope>
    <source>
        <strain evidence="15 16">1662</strain>
    </source>
</reference>
<dbReference type="InterPro" id="IPR002792">
    <property type="entry name" value="TRAM_dom"/>
</dbReference>
<feature type="binding site" evidence="11">
    <location>
        <position position="305"/>
    </location>
    <ligand>
        <name>S-adenosyl-L-methionine</name>
        <dbReference type="ChEBI" id="CHEBI:59789"/>
    </ligand>
</feature>
<dbReference type="InterPro" id="IPR029063">
    <property type="entry name" value="SAM-dependent_MTases_sf"/>
</dbReference>
<feature type="binding site" evidence="11">
    <location>
        <position position="348"/>
    </location>
    <ligand>
        <name>S-adenosyl-L-methionine</name>
        <dbReference type="ChEBI" id="CHEBI:59789"/>
    </ligand>
</feature>
<dbReference type="GO" id="GO:0003723">
    <property type="term" value="F:RNA binding"/>
    <property type="evidence" value="ECO:0007669"/>
    <property type="project" value="InterPro"/>
</dbReference>
<dbReference type="Gene3D" id="2.40.50.140">
    <property type="entry name" value="Nucleic acid-binding proteins"/>
    <property type="match status" value="1"/>
</dbReference>
<dbReference type="PANTHER" id="PTHR11061:SF49">
    <property type="entry name" value="23S RRNA (URACIL(1939)-C(5))-METHYLTRANSFERASE RLMD"/>
    <property type="match status" value="1"/>
</dbReference>
<keyword evidence="8 11" id="KW-0411">Iron-sulfur</keyword>
<feature type="binding site" evidence="11 12">
    <location>
        <position position="271"/>
    </location>
    <ligand>
        <name>S-adenosyl-L-methionine</name>
        <dbReference type="ChEBI" id="CHEBI:59789"/>
    </ligand>
</feature>
<comment type="catalytic activity">
    <reaction evidence="9 11">
        <text>uridine(1939) in 23S rRNA + S-adenosyl-L-methionine = 5-methyluridine(1939) in 23S rRNA + S-adenosyl-L-homocysteine + H(+)</text>
        <dbReference type="Rhea" id="RHEA:42908"/>
        <dbReference type="Rhea" id="RHEA-COMP:10278"/>
        <dbReference type="Rhea" id="RHEA-COMP:10279"/>
        <dbReference type="ChEBI" id="CHEBI:15378"/>
        <dbReference type="ChEBI" id="CHEBI:57856"/>
        <dbReference type="ChEBI" id="CHEBI:59789"/>
        <dbReference type="ChEBI" id="CHEBI:65315"/>
        <dbReference type="ChEBI" id="CHEBI:74447"/>
        <dbReference type="EC" id="2.1.1.190"/>
    </reaction>
</comment>
<evidence type="ECO:0000313" key="16">
    <source>
        <dbReference type="Proteomes" id="UP000030380"/>
    </source>
</evidence>
<dbReference type="Gene3D" id="2.40.50.1070">
    <property type="match status" value="1"/>
</dbReference>
<dbReference type="AlphaFoldDB" id="A0A0A3AS00"/>
<feature type="active site" evidence="13">
    <location>
        <position position="395"/>
    </location>
</feature>
<feature type="binding site" evidence="11">
    <location>
        <position position="167"/>
    </location>
    <ligand>
        <name>[4Fe-4S] cluster</name>
        <dbReference type="ChEBI" id="CHEBI:49883"/>
    </ligand>
</feature>
<evidence type="ECO:0000256" key="12">
    <source>
        <dbReference type="PROSITE-ProRule" id="PRU01024"/>
    </source>
</evidence>
<dbReference type="EMBL" id="JSUM01000010">
    <property type="protein sequence ID" value="KGQ70552.1"/>
    <property type="molecule type" value="Genomic_DNA"/>
</dbReference>
<dbReference type="GO" id="GO:0005506">
    <property type="term" value="F:iron ion binding"/>
    <property type="evidence" value="ECO:0007669"/>
    <property type="project" value="UniProtKB-UniRule"/>
</dbReference>
<dbReference type="HAMAP" id="MF_01010">
    <property type="entry name" value="23SrRNA_methyltr_RlmD"/>
    <property type="match status" value="1"/>
</dbReference>
<proteinExistence type="inferred from homology"/>
<evidence type="ECO:0000256" key="11">
    <source>
        <dbReference type="HAMAP-Rule" id="MF_01010"/>
    </source>
</evidence>
<dbReference type="Pfam" id="PF01938">
    <property type="entry name" value="TRAM"/>
    <property type="match status" value="1"/>
</dbReference>
<feature type="binding site" evidence="11 12">
    <location>
        <position position="300"/>
    </location>
    <ligand>
        <name>S-adenosyl-L-methionine</name>
        <dbReference type="ChEBI" id="CHEBI:59789"/>
    </ligand>
</feature>
<dbReference type="FunFam" id="3.40.50.150:FF:000009">
    <property type="entry name" value="23S rRNA (Uracil(1939)-C(5))-methyltransferase RlmD"/>
    <property type="match status" value="1"/>
</dbReference>
<evidence type="ECO:0000256" key="5">
    <source>
        <dbReference type="ARBA" id="ARBA00022691"/>
    </source>
</evidence>
<evidence type="ECO:0000256" key="4">
    <source>
        <dbReference type="ARBA" id="ARBA00022679"/>
    </source>
</evidence>
<dbReference type="CDD" id="cd02440">
    <property type="entry name" value="AdoMet_MTases"/>
    <property type="match status" value="1"/>
</dbReference>
<dbReference type="OrthoDB" id="9804590at2"/>
<name>A0A0A3AS00_9PAST</name>
<dbReference type="PROSITE" id="PS50926">
    <property type="entry name" value="TRAM"/>
    <property type="match status" value="1"/>
</dbReference>
<keyword evidence="4 11" id="KW-0808">Transferase</keyword>
<keyword evidence="16" id="KW-1185">Reference proteome</keyword>
<sequence length="439" mass="50534">MALFYNEHKKITQPKKMVLTIESLDYQGLGVARFNGKTWFVENALPQEKVEVRVLEEKKQYGHALTQKILQQSEQRLTPQCGYYADCGGCQMQHIPLSLQHRSKQQALQQRLTRLQNHIDFQPMLTGDEWSYRRRLRLSILFDKKQRTLAVGLRRRRSKAIVNINACAVAEPHLNRILTALAQWLPQWQNKAQLGHIELVAADNGTAMLLRHLGEVQADDKVRLLQFAAEYQLLLFVAEQENRIQHWYGESPYYQLDNGQKLAFSIRDFIQVNRTLNQKMIDTALDWLDLKPQDQVLDLFCGMGNFTLPLASKVASAVGIEGVADMVAQAKRNAAANRCENAEFYQTDLDRTFRDQAWTMRRFNKILLDPPRSGALFALPHLCELQPEKILYVSCNPATLVRDSEYLLQHGYKIEKSAAIDMFPHTAHLESITLFDRVS</sequence>
<evidence type="ECO:0000256" key="13">
    <source>
        <dbReference type="PROSITE-ProRule" id="PRU10015"/>
    </source>
</evidence>
<dbReference type="Gene3D" id="3.40.50.150">
    <property type="entry name" value="Vaccinia Virus protein VP39"/>
    <property type="match status" value="1"/>
</dbReference>
<keyword evidence="5 11" id="KW-0949">S-adenosyl-L-methionine</keyword>
<dbReference type="GO" id="GO:0070475">
    <property type="term" value="P:rRNA base methylation"/>
    <property type="evidence" value="ECO:0007669"/>
    <property type="project" value="TreeGrafter"/>
</dbReference>
<keyword evidence="1 11" id="KW-0004">4Fe-4S</keyword>
<evidence type="ECO:0000256" key="8">
    <source>
        <dbReference type="ARBA" id="ARBA00023014"/>
    </source>
</evidence>
<dbReference type="NCBIfam" id="TIGR00479">
    <property type="entry name" value="rumA"/>
    <property type="match status" value="1"/>
</dbReference>
<keyword evidence="6 11" id="KW-0479">Metal-binding</keyword>
<keyword evidence="7 11" id="KW-0408">Iron</keyword>
<dbReference type="GO" id="GO:0070041">
    <property type="term" value="F:rRNA (uridine-C5-)-methyltransferase activity"/>
    <property type="evidence" value="ECO:0007669"/>
    <property type="project" value="UniProtKB-UniRule"/>
</dbReference>
<dbReference type="Proteomes" id="UP000030380">
    <property type="component" value="Unassembled WGS sequence"/>
</dbReference>
<dbReference type="Pfam" id="PF05958">
    <property type="entry name" value="tRNA_U5-meth_tr"/>
    <property type="match status" value="1"/>
</dbReference>
<dbReference type="PROSITE" id="PS01230">
    <property type="entry name" value="TRMA_1"/>
    <property type="match status" value="1"/>
</dbReference>
<gene>
    <name evidence="11" type="primary">rlmD</name>
    <name evidence="15" type="ORF">OA57_06845</name>
</gene>
<feature type="binding site" evidence="11">
    <location>
        <position position="81"/>
    </location>
    <ligand>
        <name>[4Fe-4S] cluster</name>
        <dbReference type="ChEBI" id="CHEBI:49883"/>
    </ligand>
</feature>
<dbReference type="PROSITE" id="PS01231">
    <property type="entry name" value="TRMA_2"/>
    <property type="match status" value="1"/>
</dbReference>
<accession>A0A0A3AS00</accession>
<dbReference type="NCBIfam" id="NF009639">
    <property type="entry name" value="PRK13168.1"/>
    <property type="match status" value="1"/>
</dbReference>
<feature type="binding site" evidence="11">
    <location>
        <position position="87"/>
    </location>
    <ligand>
        <name>[4Fe-4S] cluster</name>
        <dbReference type="ChEBI" id="CHEBI:49883"/>
    </ligand>
</feature>
<dbReference type="PROSITE" id="PS51687">
    <property type="entry name" value="SAM_MT_RNA_M5U"/>
    <property type="match status" value="1"/>
</dbReference>
<comment type="caution">
    <text evidence="15">The sequence shown here is derived from an EMBL/GenBank/DDBJ whole genome shotgun (WGS) entry which is preliminary data.</text>
</comment>
<feature type="active site" description="Nucleophile" evidence="11 12">
    <location>
        <position position="395"/>
    </location>
</feature>
<dbReference type="GO" id="GO:0051539">
    <property type="term" value="F:4 iron, 4 sulfur cluster binding"/>
    <property type="evidence" value="ECO:0007669"/>
    <property type="project" value="UniProtKB-KW"/>
</dbReference>
<evidence type="ECO:0000256" key="9">
    <source>
        <dbReference type="ARBA" id="ARBA00052756"/>
    </source>
</evidence>
<evidence type="ECO:0000259" key="14">
    <source>
        <dbReference type="PROSITE" id="PS50926"/>
    </source>
</evidence>
<comment type="similarity">
    <text evidence="11">Belongs to the class I-like SAM-binding methyltransferase superfamily. RNA M5U methyltransferase family. RlmD subfamily.</text>
</comment>
<dbReference type="RefSeq" id="WP_034615326.1">
    <property type="nucleotide sequence ID" value="NZ_JSUM01000010.1"/>
</dbReference>
<dbReference type="PANTHER" id="PTHR11061">
    <property type="entry name" value="RNA M5U METHYLTRANSFERASE"/>
    <property type="match status" value="1"/>
</dbReference>
<dbReference type="InterPro" id="IPR010280">
    <property type="entry name" value="U5_MeTrfase_fam"/>
</dbReference>
<keyword evidence="3 11" id="KW-0489">Methyltransferase</keyword>
<evidence type="ECO:0000313" key="15">
    <source>
        <dbReference type="EMBL" id="KGQ70552.1"/>
    </source>
</evidence>
<dbReference type="FunFam" id="2.40.50.140:FF:000097">
    <property type="entry name" value="23S rRNA (uracil(1939)-C(5))-methyltransferase RlmD"/>
    <property type="match status" value="1"/>
</dbReference>
<comment type="function">
    <text evidence="10 11">Catalyzes the formation of 5-methyl-uridine at position 1939 (m5U1939) in 23S rRNA.</text>
</comment>
<evidence type="ECO:0000256" key="1">
    <source>
        <dbReference type="ARBA" id="ARBA00022485"/>
    </source>
</evidence>
<dbReference type="SUPFAM" id="SSF50249">
    <property type="entry name" value="Nucleic acid-binding proteins"/>
    <property type="match status" value="1"/>
</dbReference>
<organism evidence="15 16">
    <name type="scientific">Chelonobacter oris</name>
    <dbReference type="NCBI Taxonomy" id="505317"/>
    <lineage>
        <taxon>Bacteria</taxon>
        <taxon>Pseudomonadati</taxon>
        <taxon>Pseudomonadota</taxon>
        <taxon>Gammaproteobacteria</taxon>
        <taxon>Pasteurellales</taxon>
        <taxon>Pasteurellaceae</taxon>
        <taxon>Chelonobacter</taxon>
    </lineage>
</organism>
<protein>
    <recommendedName>
        <fullName evidence="11">23S rRNA (uracil(1939)-C(5))-methyltransferase RlmD</fullName>
        <ecNumber evidence="11">2.1.1.190</ecNumber>
    </recommendedName>
    <alternativeName>
        <fullName evidence="11">23S rRNA(m5U1939)-methyltransferase</fullName>
    </alternativeName>
</protein>
<dbReference type="SUPFAM" id="SSF53335">
    <property type="entry name" value="S-adenosyl-L-methionine-dependent methyltransferases"/>
    <property type="match status" value="1"/>
</dbReference>
<dbReference type="InterPro" id="IPR001566">
    <property type="entry name" value="23S_rRNA_MeTrfase_RlmD"/>
</dbReference>
<dbReference type="InterPro" id="IPR012340">
    <property type="entry name" value="NA-bd_OB-fold"/>
</dbReference>